<protein>
    <submittedName>
        <fullName evidence="1">Uncharacterized protein</fullName>
    </submittedName>
</protein>
<dbReference type="AlphaFoldDB" id="A0A2T6ZMZ4"/>
<proteinExistence type="predicted"/>
<evidence type="ECO:0000313" key="1">
    <source>
        <dbReference type="EMBL" id="PUU76784.1"/>
    </source>
</evidence>
<gene>
    <name evidence="1" type="ORF">B9Z19DRAFT_1066372</name>
</gene>
<accession>A0A2T6ZMZ4</accession>
<sequence>MSNGNNTYDFVEDGRPCRRKRILDSLLTLFQGDAKTKGVVGRLPYEPFLALPNLPYLHHLLPPANRFSPLSNSPNRCSLVGGPVSFPISILFKKGSIKRSSAIGGTLMIGLLTDFALLRSATCATTAFLYSHGFTKNASASRYFAGALTKDLAHEGILDKDTREDRVQPENEEVSAERWYTVVAVIGALCSMVSRRTSGGYCHTAGRQTQLHSSQDNYDKSGNLPVILCHSDGAELSLPGLLLPKKFVHNPVSIPGF</sequence>
<name>A0A2T6ZMZ4_TUBBO</name>
<reference evidence="1 2" key="1">
    <citation type="submission" date="2017-04" db="EMBL/GenBank/DDBJ databases">
        <title>Draft genome sequence of Tuber borchii Vittad., a whitish edible truffle.</title>
        <authorList>
            <consortium name="DOE Joint Genome Institute"/>
            <person name="Murat C."/>
            <person name="Kuo A."/>
            <person name="Barry K.W."/>
            <person name="Clum A."/>
            <person name="Dockter R.B."/>
            <person name="Fauchery L."/>
            <person name="Iotti M."/>
            <person name="Kohler A."/>
            <person name="Labutti K."/>
            <person name="Lindquist E.A."/>
            <person name="Lipzen A."/>
            <person name="Ohm R.A."/>
            <person name="Wang M."/>
            <person name="Grigoriev I.V."/>
            <person name="Zambonelli A."/>
            <person name="Martin F.M."/>
        </authorList>
    </citation>
    <scope>NUCLEOTIDE SEQUENCE [LARGE SCALE GENOMIC DNA]</scope>
    <source>
        <strain evidence="1 2">Tbo3840</strain>
    </source>
</reference>
<evidence type="ECO:0000313" key="2">
    <source>
        <dbReference type="Proteomes" id="UP000244722"/>
    </source>
</evidence>
<comment type="caution">
    <text evidence="1">The sequence shown here is derived from an EMBL/GenBank/DDBJ whole genome shotgun (WGS) entry which is preliminary data.</text>
</comment>
<organism evidence="1 2">
    <name type="scientific">Tuber borchii</name>
    <name type="common">White truffle</name>
    <dbReference type="NCBI Taxonomy" id="42251"/>
    <lineage>
        <taxon>Eukaryota</taxon>
        <taxon>Fungi</taxon>
        <taxon>Dikarya</taxon>
        <taxon>Ascomycota</taxon>
        <taxon>Pezizomycotina</taxon>
        <taxon>Pezizomycetes</taxon>
        <taxon>Pezizales</taxon>
        <taxon>Tuberaceae</taxon>
        <taxon>Tuber</taxon>
    </lineage>
</organism>
<keyword evidence="2" id="KW-1185">Reference proteome</keyword>
<dbReference type="Proteomes" id="UP000244722">
    <property type="component" value="Unassembled WGS sequence"/>
</dbReference>
<dbReference type="EMBL" id="NESQ01000176">
    <property type="protein sequence ID" value="PUU76784.1"/>
    <property type="molecule type" value="Genomic_DNA"/>
</dbReference>